<protein>
    <recommendedName>
        <fullName evidence="2">Molybdopterin synthase sulfur carrier subunit</fullName>
    </recommendedName>
</protein>
<reference evidence="1" key="1">
    <citation type="submission" date="2019-08" db="EMBL/GenBank/DDBJ databases">
        <authorList>
            <person name="Kucharzyk K."/>
            <person name="Murdoch R.W."/>
            <person name="Higgins S."/>
            <person name="Loffler F."/>
        </authorList>
    </citation>
    <scope>NUCLEOTIDE SEQUENCE</scope>
</reference>
<dbReference type="InterPro" id="IPR016155">
    <property type="entry name" value="Mopterin_synth/thiamin_S_b"/>
</dbReference>
<accession>A0A644XZU8</accession>
<dbReference type="SUPFAM" id="SSF54285">
    <property type="entry name" value="MoaD/ThiS"/>
    <property type="match status" value="1"/>
</dbReference>
<gene>
    <name evidence="1" type="ORF">SDC9_68221</name>
</gene>
<dbReference type="Gene3D" id="3.10.20.30">
    <property type="match status" value="1"/>
</dbReference>
<dbReference type="CDD" id="cd17040">
    <property type="entry name" value="Ubl_MoaD_like"/>
    <property type="match status" value="1"/>
</dbReference>
<organism evidence="1">
    <name type="scientific">bioreactor metagenome</name>
    <dbReference type="NCBI Taxonomy" id="1076179"/>
    <lineage>
        <taxon>unclassified sequences</taxon>
        <taxon>metagenomes</taxon>
        <taxon>ecological metagenomes</taxon>
    </lineage>
</organism>
<dbReference type="EMBL" id="VSSQ01003663">
    <property type="protein sequence ID" value="MPM21776.1"/>
    <property type="molecule type" value="Genomic_DNA"/>
</dbReference>
<evidence type="ECO:0008006" key="2">
    <source>
        <dbReference type="Google" id="ProtNLM"/>
    </source>
</evidence>
<comment type="caution">
    <text evidence="1">The sequence shown here is derived from an EMBL/GenBank/DDBJ whole genome shotgun (WGS) entry which is preliminary data.</text>
</comment>
<evidence type="ECO:0000313" key="1">
    <source>
        <dbReference type="EMBL" id="MPM21776.1"/>
    </source>
</evidence>
<proteinExistence type="predicted"/>
<name>A0A644XZU8_9ZZZZ</name>
<dbReference type="InterPro" id="IPR012675">
    <property type="entry name" value="Beta-grasp_dom_sf"/>
</dbReference>
<sequence length="87" mass="9650">MSLGVITVEGDEYMEVEVRLFATFREGREKKQKIKIAENTSILDIINLLNIDEEEVAIMLLNGRDGTSNRLLKDGDIISLFPPVGGG</sequence>
<dbReference type="Pfam" id="PF02597">
    <property type="entry name" value="ThiS"/>
    <property type="match status" value="1"/>
</dbReference>
<dbReference type="AlphaFoldDB" id="A0A644XZU8"/>
<dbReference type="InterPro" id="IPR003749">
    <property type="entry name" value="ThiS/MoaD-like"/>
</dbReference>